<evidence type="ECO:0000256" key="1">
    <source>
        <dbReference type="SAM" id="MobiDB-lite"/>
    </source>
</evidence>
<name>C1LJ16_SCHJA</name>
<dbReference type="AlphaFoldDB" id="C1LJ16"/>
<protein>
    <submittedName>
        <fullName evidence="3">TonB box, N-terminal,domain-containing protein</fullName>
    </submittedName>
</protein>
<organism evidence="3">
    <name type="scientific">Schistosoma japonicum</name>
    <name type="common">Blood fluke</name>
    <dbReference type="NCBI Taxonomy" id="6182"/>
    <lineage>
        <taxon>Eukaryota</taxon>
        <taxon>Metazoa</taxon>
        <taxon>Spiralia</taxon>
        <taxon>Lophotrochozoa</taxon>
        <taxon>Platyhelminthes</taxon>
        <taxon>Trematoda</taxon>
        <taxon>Digenea</taxon>
        <taxon>Strigeidida</taxon>
        <taxon>Schistosomatoidea</taxon>
        <taxon>Schistosomatidae</taxon>
        <taxon>Schistosoma</taxon>
    </lineage>
</organism>
<reference evidence="3" key="1">
    <citation type="journal article" date="2009" name="Nature">
        <title>The Schistosoma japonicum genome reveals features of host-parasite interplay.</title>
        <authorList>
            <person name="Liu F."/>
            <person name="Zhou Y."/>
            <person name="Wang Z.Q."/>
            <person name="Lu G."/>
            <person name="Zheng H."/>
            <person name="Brindley P.J."/>
            <person name="McManus D.P."/>
            <person name="Blair D."/>
            <person name="Zhang Q.H."/>
            <person name="Zhong Y."/>
            <person name="Wang S."/>
            <person name="Han Z.G."/>
            <person name="Chen Z."/>
        </authorList>
    </citation>
    <scope>NUCLEOTIDE SEQUENCE</scope>
    <source>
        <strain evidence="3">Anhui</strain>
    </source>
</reference>
<keyword evidence="2" id="KW-0812">Transmembrane</keyword>
<keyword evidence="2" id="KW-1133">Transmembrane helix</keyword>
<reference evidence="3" key="2">
    <citation type="submission" date="2009-03" db="EMBL/GenBank/DDBJ databases">
        <authorList>
            <person name="Gang L."/>
        </authorList>
    </citation>
    <scope>NUCLEOTIDE SEQUENCE</scope>
    <source>
        <strain evidence="3">Anhui</strain>
    </source>
</reference>
<keyword evidence="2" id="KW-0472">Membrane</keyword>
<accession>C1LJ16</accession>
<dbReference type="EMBL" id="FN318965">
    <property type="protein sequence ID" value="CAX74693.1"/>
    <property type="molecule type" value="mRNA"/>
</dbReference>
<feature type="transmembrane region" description="Helical" evidence="2">
    <location>
        <begin position="12"/>
        <end position="31"/>
    </location>
</feature>
<dbReference type="EMBL" id="FN318966">
    <property type="protein sequence ID" value="CAX74694.1"/>
    <property type="molecule type" value="mRNA"/>
</dbReference>
<feature type="transmembrane region" description="Helical" evidence="2">
    <location>
        <begin position="298"/>
        <end position="321"/>
    </location>
</feature>
<proteinExistence type="evidence at transcript level"/>
<feature type="region of interest" description="Disordered" evidence="1">
    <location>
        <begin position="263"/>
        <end position="288"/>
    </location>
</feature>
<sequence length="332" mass="37862">MRAEMSFHLRQMNSLLYWFIPTVMYFNMLFLDNSVALNEYYTESESPLSFNYGTNLVLNKTDGDKLVLKDMGFTMRVQQESYNSLIALRNGTLFVTNSDNEFRSIRIVGGNVIPKNFSVDTYTTSIEVRWHDMPFCSSNPEVLVVVQTSIDSNGFIQCLISWGRDFPVPCFMTIEITKGVFDGDGNIDKQERIHSKVFKMDGVEKFMWIAFNPKLRCEALKSQVSCISESKRMVNCTWCEKCGECLSSALSCNCSVDTETTKSGMNEQQQNNPSANHYSTQSNSATDFQPHKNQSSNVYYIVVIVLGVVVIVLFIVGMIIWKYRFSNNLFSC</sequence>
<evidence type="ECO:0000256" key="2">
    <source>
        <dbReference type="SAM" id="Phobius"/>
    </source>
</evidence>
<evidence type="ECO:0000313" key="3">
    <source>
        <dbReference type="EMBL" id="CAX74694.1"/>
    </source>
</evidence>